<feature type="compositionally biased region" description="Basic residues" evidence="1">
    <location>
        <begin position="102"/>
        <end position="112"/>
    </location>
</feature>
<accession>A0A8X6Q5S3</accession>
<keyword evidence="3" id="KW-1185">Reference proteome</keyword>
<comment type="caution">
    <text evidence="2">The sequence shown here is derived from an EMBL/GenBank/DDBJ whole genome shotgun (WGS) entry which is preliminary data.</text>
</comment>
<evidence type="ECO:0000313" key="2">
    <source>
        <dbReference type="EMBL" id="GFU07613.1"/>
    </source>
</evidence>
<evidence type="ECO:0000256" key="1">
    <source>
        <dbReference type="SAM" id="MobiDB-lite"/>
    </source>
</evidence>
<dbReference type="EMBL" id="BMAW01028489">
    <property type="protein sequence ID" value="GFU07613.1"/>
    <property type="molecule type" value="Genomic_DNA"/>
</dbReference>
<evidence type="ECO:0000313" key="3">
    <source>
        <dbReference type="Proteomes" id="UP000887013"/>
    </source>
</evidence>
<feature type="region of interest" description="Disordered" evidence="1">
    <location>
        <begin position="68"/>
        <end position="112"/>
    </location>
</feature>
<sequence>MTTSFSIQYLSTRLSSKKEGKYIEAKSAAQMLITRETTSNLSPSHHPIIFTFFFYSFNIVCSTPHHSGLHPVSRHPHHTEMSSTGNSNPPSFYTPSLSRKMGCGKKEKKSRKKKRIKYFSSLPLLQGCADDPDDLRKDVTKSYAPRPPLRESSFALVSAFGGIDHLMDTYCLPFSLLDDVDFLGELENSKLQLNFLVVAFHFWLYNIFFC</sequence>
<protein>
    <submittedName>
        <fullName evidence="2">Uncharacterized protein</fullName>
    </submittedName>
</protein>
<feature type="compositionally biased region" description="Polar residues" evidence="1">
    <location>
        <begin position="81"/>
        <end position="97"/>
    </location>
</feature>
<organism evidence="2 3">
    <name type="scientific">Nephila pilipes</name>
    <name type="common">Giant wood spider</name>
    <name type="synonym">Nephila maculata</name>
    <dbReference type="NCBI Taxonomy" id="299642"/>
    <lineage>
        <taxon>Eukaryota</taxon>
        <taxon>Metazoa</taxon>
        <taxon>Ecdysozoa</taxon>
        <taxon>Arthropoda</taxon>
        <taxon>Chelicerata</taxon>
        <taxon>Arachnida</taxon>
        <taxon>Araneae</taxon>
        <taxon>Araneomorphae</taxon>
        <taxon>Entelegynae</taxon>
        <taxon>Araneoidea</taxon>
        <taxon>Nephilidae</taxon>
        <taxon>Nephila</taxon>
    </lineage>
</organism>
<gene>
    <name evidence="2" type="primary">AVEN_203446_1</name>
    <name evidence="2" type="ORF">NPIL_185071</name>
</gene>
<proteinExistence type="predicted"/>
<reference evidence="2" key="1">
    <citation type="submission" date="2020-08" db="EMBL/GenBank/DDBJ databases">
        <title>Multicomponent nature underlies the extraordinary mechanical properties of spider dragline silk.</title>
        <authorList>
            <person name="Kono N."/>
            <person name="Nakamura H."/>
            <person name="Mori M."/>
            <person name="Yoshida Y."/>
            <person name="Ohtoshi R."/>
            <person name="Malay A.D."/>
            <person name="Moran D.A.P."/>
            <person name="Tomita M."/>
            <person name="Numata K."/>
            <person name="Arakawa K."/>
        </authorList>
    </citation>
    <scope>NUCLEOTIDE SEQUENCE</scope>
</reference>
<dbReference type="AlphaFoldDB" id="A0A8X6Q5S3"/>
<dbReference type="Proteomes" id="UP000887013">
    <property type="component" value="Unassembled WGS sequence"/>
</dbReference>
<name>A0A8X6Q5S3_NEPPI</name>